<protein>
    <submittedName>
        <fullName evidence="1">Uncharacterized protein</fullName>
    </submittedName>
</protein>
<dbReference type="AlphaFoldDB" id="A0A7W2IJ32"/>
<reference evidence="1 2" key="1">
    <citation type="submission" date="2020-07" db="EMBL/GenBank/DDBJ databases">
        <title>Novel species isolated from subtropical streams in China.</title>
        <authorList>
            <person name="Lu H."/>
        </authorList>
    </citation>
    <scope>NUCLEOTIDE SEQUENCE [LARGE SCALE GENOMIC DNA]</scope>
    <source>
        <strain evidence="1 2">LX47W</strain>
    </source>
</reference>
<organism evidence="1 2">
    <name type="scientific">Rugamonas apoptosis</name>
    <dbReference type="NCBI Taxonomy" id="2758570"/>
    <lineage>
        <taxon>Bacteria</taxon>
        <taxon>Pseudomonadati</taxon>
        <taxon>Pseudomonadota</taxon>
        <taxon>Betaproteobacteria</taxon>
        <taxon>Burkholderiales</taxon>
        <taxon>Oxalobacteraceae</taxon>
        <taxon>Telluria group</taxon>
        <taxon>Rugamonas</taxon>
    </lineage>
</organism>
<name>A0A7W2IJ32_9BURK</name>
<evidence type="ECO:0000313" key="1">
    <source>
        <dbReference type="EMBL" id="MBA5686340.1"/>
    </source>
</evidence>
<proteinExistence type="predicted"/>
<dbReference type="EMBL" id="JACEZU010000002">
    <property type="protein sequence ID" value="MBA5686340.1"/>
    <property type="molecule type" value="Genomic_DNA"/>
</dbReference>
<dbReference type="Proteomes" id="UP000573499">
    <property type="component" value="Unassembled WGS sequence"/>
</dbReference>
<dbReference type="RefSeq" id="WP_182152143.1">
    <property type="nucleotide sequence ID" value="NZ_JACEZU010000002.1"/>
</dbReference>
<gene>
    <name evidence="1" type="ORF">H3H39_04650</name>
</gene>
<accession>A0A7W2IJ32</accession>
<sequence length="162" mass="17821">MPLPVADPKLPPIVFLNTSLLNSSASVQALLALHIEFYPYYVVANEDRLTRDQVVDALIRDGLAFVVDSLHEVWSLASVSAVSPDARIGAWARQQPSPREPFSFLVIEDARNCGATSDTHLADYTVFCDVPCGFDDDALSQARLILRSQIPINESPSGMKHR</sequence>
<keyword evidence="2" id="KW-1185">Reference proteome</keyword>
<evidence type="ECO:0000313" key="2">
    <source>
        <dbReference type="Proteomes" id="UP000573499"/>
    </source>
</evidence>
<comment type="caution">
    <text evidence="1">The sequence shown here is derived from an EMBL/GenBank/DDBJ whole genome shotgun (WGS) entry which is preliminary data.</text>
</comment>